<name>A0AAD4XWL7_9MAGN</name>
<accession>A0AAD4XWL7</accession>
<evidence type="ECO:0000313" key="2">
    <source>
        <dbReference type="Proteomes" id="UP001202328"/>
    </source>
</evidence>
<organism evidence="1 2">
    <name type="scientific">Papaver atlanticum</name>
    <dbReference type="NCBI Taxonomy" id="357466"/>
    <lineage>
        <taxon>Eukaryota</taxon>
        <taxon>Viridiplantae</taxon>
        <taxon>Streptophyta</taxon>
        <taxon>Embryophyta</taxon>
        <taxon>Tracheophyta</taxon>
        <taxon>Spermatophyta</taxon>
        <taxon>Magnoliopsida</taxon>
        <taxon>Ranunculales</taxon>
        <taxon>Papaveraceae</taxon>
        <taxon>Papaveroideae</taxon>
        <taxon>Papaver</taxon>
    </lineage>
</organism>
<proteinExistence type="predicted"/>
<keyword evidence="2" id="KW-1185">Reference proteome</keyword>
<feature type="non-terminal residue" evidence="1">
    <location>
        <position position="1"/>
    </location>
</feature>
<gene>
    <name evidence="1" type="ORF">MKW98_022747</name>
</gene>
<dbReference type="Proteomes" id="UP001202328">
    <property type="component" value="Unassembled WGS sequence"/>
</dbReference>
<dbReference type="AlphaFoldDB" id="A0AAD4XWL7"/>
<protein>
    <submittedName>
        <fullName evidence="1">Uncharacterized protein</fullName>
    </submittedName>
</protein>
<evidence type="ECO:0000313" key="1">
    <source>
        <dbReference type="EMBL" id="KAI3963325.1"/>
    </source>
</evidence>
<sequence>AAATHSNNFDWSRLTEGTSSNLMSVPHPVSRFHALSGFFAIQYARIESKRFCFRVPYLASLLEDTLQMAK</sequence>
<comment type="caution">
    <text evidence="1">The sequence shown here is derived from an EMBL/GenBank/DDBJ whole genome shotgun (WGS) entry which is preliminary data.</text>
</comment>
<reference evidence="1" key="1">
    <citation type="submission" date="2022-04" db="EMBL/GenBank/DDBJ databases">
        <title>A functionally conserved STORR gene fusion in Papaver species that diverged 16.8 million years ago.</title>
        <authorList>
            <person name="Catania T."/>
        </authorList>
    </citation>
    <scope>NUCLEOTIDE SEQUENCE</scope>
    <source>
        <strain evidence="1">S-188037</strain>
    </source>
</reference>
<dbReference type="EMBL" id="JAJJMB010000061">
    <property type="protein sequence ID" value="KAI3963325.1"/>
    <property type="molecule type" value="Genomic_DNA"/>
</dbReference>